<reference evidence="2" key="1">
    <citation type="journal article" date="2019" name="Int. J. Syst. Evol. Microbiol.">
        <title>The Global Catalogue of Microorganisms (GCM) 10K type strain sequencing project: providing services to taxonomists for standard genome sequencing and annotation.</title>
        <authorList>
            <consortium name="The Broad Institute Genomics Platform"/>
            <consortium name="The Broad Institute Genome Sequencing Center for Infectious Disease"/>
            <person name="Wu L."/>
            <person name="Ma J."/>
        </authorList>
    </citation>
    <scope>NUCLEOTIDE SEQUENCE [LARGE SCALE GENOMIC DNA]</scope>
    <source>
        <strain evidence="2">JCM 9933</strain>
    </source>
</reference>
<evidence type="ECO:0000313" key="1">
    <source>
        <dbReference type="EMBL" id="GAA0592493.1"/>
    </source>
</evidence>
<evidence type="ECO:0000313" key="2">
    <source>
        <dbReference type="Proteomes" id="UP001501588"/>
    </source>
</evidence>
<accession>A0ABP3QK88</accession>
<evidence type="ECO:0008006" key="3">
    <source>
        <dbReference type="Google" id="ProtNLM"/>
    </source>
</evidence>
<protein>
    <recommendedName>
        <fullName evidence="3">Lipoprotein</fullName>
    </recommendedName>
</protein>
<proteinExistence type="predicted"/>
<comment type="caution">
    <text evidence="1">The sequence shown here is derived from an EMBL/GenBank/DDBJ whole genome shotgun (WGS) entry which is preliminary data.</text>
</comment>
<organism evidence="1 2">
    <name type="scientific">Craurococcus roseus</name>
    <dbReference type="NCBI Taxonomy" id="77585"/>
    <lineage>
        <taxon>Bacteria</taxon>
        <taxon>Pseudomonadati</taxon>
        <taxon>Pseudomonadota</taxon>
        <taxon>Alphaproteobacteria</taxon>
        <taxon>Acetobacterales</taxon>
        <taxon>Acetobacteraceae</taxon>
        <taxon>Craurococcus</taxon>
    </lineage>
</organism>
<dbReference type="EMBL" id="BAAAFZ010000053">
    <property type="protein sequence ID" value="GAA0592493.1"/>
    <property type="molecule type" value="Genomic_DNA"/>
</dbReference>
<dbReference type="Proteomes" id="UP001501588">
    <property type="component" value="Unassembled WGS sequence"/>
</dbReference>
<gene>
    <name evidence="1" type="ORF">GCM10009416_33610</name>
</gene>
<sequence length="179" mass="18843">MRRGAPPCDREPVEPRVSSRTASPLPVLVLAAMALAGCVGGGGFDPRAGPPDAVLEAPGDAPRLAACLLAAYAGDPFRFRVAEDDAGVRITAFGAPSGRDPRRSRPRFSIEVGQARQDLVRVTLRNAWTLLGPGAEVERLRTRVAGCGPRGAAANMSKCCQRRSGAPGRLPRVERVAHS</sequence>
<keyword evidence="2" id="KW-1185">Reference proteome</keyword>
<name>A0ABP3QK88_9PROT</name>